<dbReference type="SUPFAM" id="SSF52047">
    <property type="entry name" value="RNI-like"/>
    <property type="match status" value="1"/>
</dbReference>
<evidence type="ECO:0000313" key="3">
    <source>
        <dbReference type="Proteomes" id="UP001276659"/>
    </source>
</evidence>
<dbReference type="InterPro" id="IPR001810">
    <property type="entry name" value="F-box_dom"/>
</dbReference>
<reference evidence="2" key="1">
    <citation type="submission" date="2022-11" db="EMBL/GenBank/DDBJ databases">
        <title>Chromosomal genome sequence assembly and mating type (MAT) locus characterization of the leprose asexual lichenized fungus Lepraria neglecta (Nyl.) Erichsen.</title>
        <authorList>
            <person name="Allen J.L."/>
            <person name="Pfeffer B."/>
        </authorList>
    </citation>
    <scope>NUCLEOTIDE SEQUENCE</scope>
    <source>
        <strain evidence="2">Allen 5258</strain>
    </source>
</reference>
<dbReference type="EMBL" id="JASNWA010000010">
    <property type="protein sequence ID" value="KAK3168513.1"/>
    <property type="molecule type" value="Genomic_DNA"/>
</dbReference>
<proteinExistence type="predicted"/>
<organism evidence="2 3">
    <name type="scientific">Lepraria neglecta</name>
    <dbReference type="NCBI Taxonomy" id="209136"/>
    <lineage>
        <taxon>Eukaryota</taxon>
        <taxon>Fungi</taxon>
        <taxon>Dikarya</taxon>
        <taxon>Ascomycota</taxon>
        <taxon>Pezizomycotina</taxon>
        <taxon>Lecanoromycetes</taxon>
        <taxon>OSLEUM clade</taxon>
        <taxon>Lecanoromycetidae</taxon>
        <taxon>Lecanorales</taxon>
        <taxon>Lecanorineae</taxon>
        <taxon>Stereocaulaceae</taxon>
        <taxon>Lepraria</taxon>
    </lineage>
</organism>
<keyword evidence="3" id="KW-1185">Reference proteome</keyword>
<dbReference type="InterPro" id="IPR036047">
    <property type="entry name" value="F-box-like_dom_sf"/>
</dbReference>
<dbReference type="SUPFAM" id="SSF81383">
    <property type="entry name" value="F-box domain"/>
    <property type="match status" value="1"/>
</dbReference>
<dbReference type="Proteomes" id="UP001276659">
    <property type="component" value="Unassembled WGS sequence"/>
</dbReference>
<feature type="domain" description="F-box" evidence="1">
    <location>
        <begin position="12"/>
        <end position="69"/>
    </location>
</feature>
<gene>
    <name evidence="2" type="ORF">OEA41_004961</name>
</gene>
<accession>A0AAD9Z0X9</accession>
<evidence type="ECO:0000313" key="2">
    <source>
        <dbReference type="EMBL" id="KAK3168513.1"/>
    </source>
</evidence>
<dbReference type="CDD" id="cd09917">
    <property type="entry name" value="F-box_SF"/>
    <property type="match status" value="1"/>
</dbReference>
<name>A0AAD9Z0X9_9LECA</name>
<protein>
    <recommendedName>
        <fullName evidence="1">F-box domain-containing protein</fullName>
    </recommendedName>
</protein>
<comment type="caution">
    <text evidence="2">The sequence shown here is derived from an EMBL/GenBank/DDBJ whole genome shotgun (WGS) entry which is preliminary data.</text>
</comment>
<evidence type="ECO:0000259" key="1">
    <source>
        <dbReference type="PROSITE" id="PS50181"/>
    </source>
</evidence>
<dbReference type="AlphaFoldDB" id="A0AAD9Z0X9"/>
<dbReference type="PROSITE" id="PS50181">
    <property type="entry name" value="FBOX"/>
    <property type="match status" value="1"/>
</dbReference>
<sequence length="468" mass="53473">MPPIGMSNENLSNFIDRLPPEIADTVCSYLESTDIASLRLTSQFWTNVATPWLLQEAHLIFKPDSFERLLAISRHPVISRYVTSLFYEPDTLQKYYTQEEWESDIVGEGWMSNMPALPMPGASEREHRAYRRDCKRLMQQPNHAYSNDELSAAYATYVKLYEEQEELRWEGYGAKPLADAMRRLPNLAGVCMSMGCNIVTRSDHVKRAFSAGLQIPSGDHYGVDSPGPGVSQTRSILLGAHQAGVQLKQLQLGDVDWKFFQAKKCDMQNMKQSLRSLRILQLVISTGYDEDEIEIGVEIPECREYLENNSLCGFIEAAPDLEILSLSFDWFEPCCPAELKQVVRSTTWPRLRSVSFENLDVDEEDWIAFFDRHCSSLRDLNLKTIRLLQGRWAEVLERMSKVLTLESAYNRGRLLGEEPYQNWNLEPSIWAEYSDLSDQGNRTSKAIQDYLVNGGSCPLLDEEAHPQS</sequence>